<name>A0ABU4UE63_9GAMM</name>
<evidence type="ECO:0000313" key="2">
    <source>
        <dbReference type="Proteomes" id="UP001284537"/>
    </source>
</evidence>
<gene>
    <name evidence="1" type="ORF">QLH52_10650</name>
</gene>
<evidence type="ECO:0000313" key="1">
    <source>
        <dbReference type="EMBL" id="MDX8127742.1"/>
    </source>
</evidence>
<protein>
    <submittedName>
        <fullName evidence="1">Phage protein Gp27 family protein</fullName>
    </submittedName>
</protein>
<dbReference type="Proteomes" id="UP001284537">
    <property type="component" value="Unassembled WGS sequence"/>
</dbReference>
<organism evidence="1 2">
    <name type="scientific">Methylomonas defluvii</name>
    <dbReference type="NCBI Taxonomy" id="3045149"/>
    <lineage>
        <taxon>Bacteria</taxon>
        <taxon>Pseudomonadati</taxon>
        <taxon>Pseudomonadota</taxon>
        <taxon>Gammaproteobacteria</taxon>
        <taxon>Methylococcales</taxon>
        <taxon>Methylococcaceae</taxon>
        <taxon>Methylomonas</taxon>
    </lineage>
</organism>
<reference evidence="1 2" key="1">
    <citation type="submission" date="2023-11" db="EMBL/GenBank/DDBJ databases">
        <authorList>
            <person name="Ouyang M.-Y."/>
        </authorList>
    </citation>
    <scope>NUCLEOTIDE SEQUENCE [LARGE SCALE GENOMIC DNA]</scope>
    <source>
        <strain evidence="1 2">OY6</strain>
    </source>
</reference>
<dbReference type="EMBL" id="JAXARY010000008">
    <property type="protein sequence ID" value="MDX8127742.1"/>
    <property type="molecule type" value="Genomic_DNA"/>
</dbReference>
<sequence>MARLTKLDRLPEAVKTELMSRILGSAERYESIADWLKQATGTRYSKSTIGRFAQALRSVHGGLLELGLSSEALAANSGKLEKLGAYLVQRELLTRRIESLQKSIFGPLGTGEGER</sequence>
<keyword evidence="2" id="KW-1185">Reference proteome</keyword>
<dbReference type="InterPro" id="IPR021874">
    <property type="entry name" value="Phage_Mu_Gp27"/>
</dbReference>
<dbReference type="RefSeq" id="WP_319961513.1">
    <property type="nucleotide sequence ID" value="NZ_JAXARY010000008.1"/>
</dbReference>
<accession>A0ABU4UE63</accession>
<proteinExistence type="predicted"/>
<comment type="caution">
    <text evidence="1">The sequence shown here is derived from an EMBL/GenBank/DDBJ whole genome shotgun (WGS) entry which is preliminary data.</text>
</comment>
<dbReference type="Pfam" id="PF11985">
    <property type="entry name" value="Phage_Mu_Gp27"/>
    <property type="match status" value="1"/>
</dbReference>